<evidence type="ECO:0000313" key="1">
    <source>
        <dbReference type="EMBL" id="PRP68125.1"/>
    </source>
</evidence>
<accession>A0A2S9WXE0</accession>
<keyword evidence="2" id="KW-1185">Reference proteome</keyword>
<dbReference type="AlphaFoldDB" id="A0A2S9WXE0"/>
<dbReference type="Proteomes" id="UP000239532">
    <property type="component" value="Unassembled WGS sequence"/>
</dbReference>
<protein>
    <submittedName>
        <fullName evidence="1">Uncharacterized protein</fullName>
    </submittedName>
</protein>
<dbReference type="RefSeq" id="WP_105983804.1">
    <property type="nucleotide sequence ID" value="NZ_MQUC01000003.1"/>
</dbReference>
<organism evidence="1 2">
    <name type="scientific">Nonlabens agnitus</name>
    <dbReference type="NCBI Taxonomy" id="870484"/>
    <lineage>
        <taxon>Bacteria</taxon>
        <taxon>Pseudomonadati</taxon>
        <taxon>Bacteroidota</taxon>
        <taxon>Flavobacteriia</taxon>
        <taxon>Flavobacteriales</taxon>
        <taxon>Flavobacteriaceae</taxon>
        <taxon>Nonlabens</taxon>
    </lineage>
</organism>
<evidence type="ECO:0000313" key="2">
    <source>
        <dbReference type="Proteomes" id="UP000239532"/>
    </source>
</evidence>
<reference evidence="1 2" key="1">
    <citation type="submission" date="2016-11" db="EMBL/GenBank/DDBJ databases">
        <title>Trade-off between light-utilization and light-protection in marine flavobacteria.</title>
        <authorList>
            <person name="Kumagai Y."/>
        </authorList>
    </citation>
    <scope>NUCLEOTIDE SEQUENCE [LARGE SCALE GENOMIC DNA]</scope>
    <source>
        <strain evidence="1 2">JCM 17109</strain>
    </source>
</reference>
<name>A0A2S9WXE0_9FLAO</name>
<gene>
    <name evidence="1" type="ORF">BST86_14020</name>
</gene>
<comment type="caution">
    <text evidence="1">The sequence shown here is derived from an EMBL/GenBank/DDBJ whole genome shotgun (WGS) entry which is preliminary data.</text>
</comment>
<dbReference type="EMBL" id="MQUC01000003">
    <property type="protein sequence ID" value="PRP68125.1"/>
    <property type="molecule type" value="Genomic_DNA"/>
</dbReference>
<proteinExistence type="predicted"/>
<sequence>MKILTPAHSYFLQHDSSAEFPENGQHLRFVHKTFNDDGTEKYVFPGTTDEEVLDVLIDRITTLNDRNYSGYNIEALVGLKRAKAALQQRTNDRKARGVEGTSKA</sequence>